<dbReference type="OrthoDB" id="1491714at2"/>
<comment type="caution">
    <text evidence="1">The sequence shown here is derived from an EMBL/GenBank/DDBJ whole genome shotgun (WGS) entry which is preliminary data.</text>
</comment>
<dbReference type="Proteomes" id="UP000223913">
    <property type="component" value="Unassembled WGS sequence"/>
</dbReference>
<dbReference type="RefSeq" id="WP_099148552.1">
    <property type="nucleotide sequence ID" value="NZ_PDUD01000003.1"/>
</dbReference>
<dbReference type="AlphaFoldDB" id="A0A2D0NJX0"/>
<reference evidence="1 2" key="1">
    <citation type="submission" date="2017-10" db="EMBL/GenBank/DDBJ databases">
        <title>The draft genome sequence of Lewinella nigricans NBRC 102662.</title>
        <authorList>
            <person name="Wang K."/>
        </authorList>
    </citation>
    <scope>NUCLEOTIDE SEQUENCE [LARGE SCALE GENOMIC DNA]</scope>
    <source>
        <strain evidence="1 2">NBRC 102662</strain>
    </source>
</reference>
<gene>
    <name evidence="1" type="ORF">CRP01_03185</name>
</gene>
<organism evidence="1 2">
    <name type="scientific">Flavilitoribacter nigricans (strain ATCC 23147 / DSM 23189 / NBRC 102662 / NCIMB 1420 / SS-2)</name>
    <name type="common">Lewinella nigricans</name>
    <dbReference type="NCBI Taxonomy" id="1122177"/>
    <lineage>
        <taxon>Bacteria</taxon>
        <taxon>Pseudomonadati</taxon>
        <taxon>Bacteroidota</taxon>
        <taxon>Saprospiria</taxon>
        <taxon>Saprospirales</taxon>
        <taxon>Lewinellaceae</taxon>
        <taxon>Flavilitoribacter</taxon>
    </lineage>
</organism>
<sequence>MDRHLLYLFAGCLFLFISCNQFNELEEITKVDYQAEYAIPIVNTNIALEDLLEKLDDRTTLVVDPDGLIRLQYSGDVLRQTSADVFANINQTIASVPLIPITEKHQALPFSSPDGLQMDRLDLKAGEFYYTAQNDHPFPVKFSISSQQVTKNGVPMEFSGTIQAYSGSGDKPFFTNLFTPASLKDYKIIPTDDVVYIDYEALDPDGNPVDLSTVFIRIQDLDFYYVEGYLGNQIYEGGRDTIIIDFFDSWTQGDVYFEEPKITVNVENSFGIPTRSVFEVFNVFTVRNEILPIQSTLIDEGIDFPYPTLSEKGQVKEGNFVFTKENSNIDLVLGSGPIAVDYEVNALTNPDQLTEIRGFITDSSYYNVRLDVDLPLYGQASSFIARDTFELDFSTFGKVSAAEFKMVTDNGLPLSVDIQGYFMNEKGIIIDSLLQTQERVIAAAPVNAEGEVTSPSQEVKYIDIPEDRFKNLQSAKRLLLIAAFSTVNDGSVSVKVLKDQSTDIRMGAILKVKNE</sequence>
<dbReference type="PROSITE" id="PS51257">
    <property type="entry name" value="PROKAR_LIPOPROTEIN"/>
    <property type="match status" value="1"/>
</dbReference>
<accession>A0A2D0NJX0</accession>
<proteinExistence type="predicted"/>
<evidence type="ECO:0000313" key="2">
    <source>
        <dbReference type="Proteomes" id="UP000223913"/>
    </source>
</evidence>
<dbReference type="EMBL" id="PDUD01000003">
    <property type="protein sequence ID" value="PHN08033.1"/>
    <property type="molecule type" value="Genomic_DNA"/>
</dbReference>
<keyword evidence="2" id="KW-1185">Reference proteome</keyword>
<name>A0A2D0NJX0_FLAN2</name>
<evidence type="ECO:0000313" key="1">
    <source>
        <dbReference type="EMBL" id="PHN08033.1"/>
    </source>
</evidence>
<protein>
    <submittedName>
        <fullName evidence="1">Uncharacterized protein</fullName>
    </submittedName>
</protein>